<dbReference type="InterPro" id="IPR000794">
    <property type="entry name" value="Beta-ketoacyl_synthase"/>
</dbReference>
<sequence>MKTGARIAGLGWVTPLGASLDEVWDRLGRGDVAEAKIVTNPETGREHIYAPVPLKTVDALARNPRLRRSSAISYFAVAAGLAALQNAGITLTPESAARTAIVFAISSGGVVYTRKFYEQIVKQGANVASPLLFPETVYNAPASHLAAQLGIDGASYTLVGDGTVGLGALKFAEQILATDDLDRVVVVGSEECDWILCEAYREWRMARRVGSTRGALLAEGAAAVVLAREGKVDLQVHEGAPVFRKREGEAALSRIYADLLSGNGADAVIGCANGTFVDAIEQRALGRHAMGATVYLPKRSWGESFGASALLQTVVAALTLEHGLLPGMAPETVKIESVLVSALGFNQQAGGAVLRRANSV</sequence>
<dbReference type="EMBL" id="ABVL01000001">
    <property type="protein sequence ID" value="EDY21888.1"/>
    <property type="molecule type" value="Genomic_DNA"/>
</dbReference>
<dbReference type="InterPro" id="IPR014030">
    <property type="entry name" value="Ketoacyl_synth_N"/>
</dbReference>
<evidence type="ECO:0000256" key="1">
    <source>
        <dbReference type="ARBA" id="ARBA00022679"/>
    </source>
</evidence>
<keyword evidence="1" id="KW-0808">Transferase</keyword>
<dbReference type="GO" id="GO:0006633">
    <property type="term" value="P:fatty acid biosynthetic process"/>
    <property type="evidence" value="ECO:0007669"/>
    <property type="project" value="TreeGrafter"/>
</dbReference>
<feature type="domain" description="Beta-ketoacyl synthase-like N-terminal" evidence="2">
    <location>
        <begin position="7"/>
        <end position="229"/>
    </location>
</feature>
<dbReference type="Gene3D" id="3.40.47.10">
    <property type="match status" value="1"/>
</dbReference>
<dbReference type="SUPFAM" id="SSF53901">
    <property type="entry name" value="Thiolase-like"/>
    <property type="match status" value="2"/>
</dbReference>
<comment type="caution">
    <text evidence="3">The sequence shown here is derived from an EMBL/GenBank/DDBJ whole genome shotgun (WGS) entry which is preliminary data.</text>
</comment>
<proteinExistence type="predicted"/>
<dbReference type="Pfam" id="PF00109">
    <property type="entry name" value="ketoacyl-synt"/>
    <property type="match status" value="1"/>
</dbReference>
<dbReference type="AlphaFoldDB" id="B4CTL4"/>
<name>B4CTL4_9BACT</name>
<protein>
    <submittedName>
        <fullName evidence="3">Beta-ketoacyl synthase</fullName>
    </submittedName>
</protein>
<reference evidence="3 4" key="1">
    <citation type="journal article" date="2011" name="J. Bacteriol.">
        <title>Genome sequence of Chthoniobacter flavus Ellin428, an aerobic heterotrophic soil bacterium.</title>
        <authorList>
            <person name="Kant R."/>
            <person name="van Passel M.W."/>
            <person name="Palva A."/>
            <person name="Lucas S."/>
            <person name="Lapidus A."/>
            <person name="Glavina Del Rio T."/>
            <person name="Dalin E."/>
            <person name="Tice H."/>
            <person name="Bruce D."/>
            <person name="Goodwin L."/>
            <person name="Pitluck S."/>
            <person name="Larimer F.W."/>
            <person name="Land M.L."/>
            <person name="Hauser L."/>
            <person name="Sangwan P."/>
            <person name="de Vos W.M."/>
            <person name="Janssen P.H."/>
            <person name="Smidt H."/>
        </authorList>
    </citation>
    <scope>NUCLEOTIDE SEQUENCE [LARGE SCALE GENOMIC DNA]</scope>
    <source>
        <strain evidence="3 4">Ellin428</strain>
    </source>
</reference>
<dbReference type="PANTHER" id="PTHR11712:SF336">
    <property type="entry name" value="3-OXOACYL-[ACYL-CARRIER-PROTEIN] SYNTHASE, MITOCHONDRIAL"/>
    <property type="match status" value="1"/>
</dbReference>
<gene>
    <name evidence="3" type="ORF">CfE428DRAFT_0013</name>
</gene>
<evidence type="ECO:0000259" key="2">
    <source>
        <dbReference type="Pfam" id="PF00109"/>
    </source>
</evidence>
<keyword evidence="4" id="KW-1185">Reference proteome</keyword>
<dbReference type="Proteomes" id="UP000005824">
    <property type="component" value="Unassembled WGS sequence"/>
</dbReference>
<dbReference type="InParanoid" id="B4CTL4"/>
<dbReference type="RefSeq" id="WP_006977340.1">
    <property type="nucleotide sequence ID" value="NZ_ABVL01000001.1"/>
</dbReference>
<dbReference type="InterPro" id="IPR016039">
    <property type="entry name" value="Thiolase-like"/>
</dbReference>
<organism evidence="3 4">
    <name type="scientific">Chthoniobacter flavus Ellin428</name>
    <dbReference type="NCBI Taxonomy" id="497964"/>
    <lineage>
        <taxon>Bacteria</taxon>
        <taxon>Pseudomonadati</taxon>
        <taxon>Verrucomicrobiota</taxon>
        <taxon>Spartobacteria</taxon>
        <taxon>Chthoniobacterales</taxon>
        <taxon>Chthoniobacteraceae</taxon>
        <taxon>Chthoniobacter</taxon>
    </lineage>
</organism>
<accession>B4CTL4</accession>
<dbReference type="PANTHER" id="PTHR11712">
    <property type="entry name" value="POLYKETIDE SYNTHASE-RELATED"/>
    <property type="match status" value="1"/>
</dbReference>
<dbReference type="eggNOG" id="COG0304">
    <property type="taxonomic scope" value="Bacteria"/>
</dbReference>
<evidence type="ECO:0000313" key="4">
    <source>
        <dbReference type="Proteomes" id="UP000005824"/>
    </source>
</evidence>
<evidence type="ECO:0000313" key="3">
    <source>
        <dbReference type="EMBL" id="EDY21888.1"/>
    </source>
</evidence>
<dbReference type="GO" id="GO:0004315">
    <property type="term" value="F:3-oxoacyl-[acyl-carrier-protein] synthase activity"/>
    <property type="evidence" value="ECO:0007669"/>
    <property type="project" value="TreeGrafter"/>
</dbReference>
<dbReference type="STRING" id="497964.CfE428DRAFT_0013"/>